<dbReference type="PANTHER" id="PTHR11662:SF399">
    <property type="entry name" value="FI19708P1-RELATED"/>
    <property type="match status" value="1"/>
</dbReference>
<keyword evidence="2 6" id="KW-0812">Transmembrane</keyword>
<dbReference type="GO" id="GO:0016020">
    <property type="term" value="C:membrane"/>
    <property type="evidence" value="ECO:0007669"/>
    <property type="project" value="UniProtKB-SubCell"/>
</dbReference>
<feature type="transmembrane region" description="Helical" evidence="6">
    <location>
        <begin position="64"/>
        <end position="85"/>
    </location>
</feature>
<keyword evidence="4 6" id="KW-0472">Membrane</keyword>
<keyword evidence="8" id="KW-1185">Reference proteome</keyword>
<comment type="subcellular location">
    <subcellularLocation>
        <location evidence="1">Membrane</location>
        <topology evidence="1">Multi-pass membrane protein</topology>
    </subcellularLocation>
</comment>
<evidence type="ECO:0000256" key="3">
    <source>
        <dbReference type="ARBA" id="ARBA00022989"/>
    </source>
</evidence>
<proteinExistence type="predicted"/>
<evidence type="ECO:0000256" key="5">
    <source>
        <dbReference type="SAM" id="MobiDB-lite"/>
    </source>
</evidence>
<dbReference type="Gene3D" id="1.20.1250.20">
    <property type="entry name" value="MFS general substrate transporter like domains"/>
    <property type="match status" value="1"/>
</dbReference>
<evidence type="ECO:0000256" key="1">
    <source>
        <dbReference type="ARBA" id="ARBA00004141"/>
    </source>
</evidence>
<dbReference type="EMBL" id="CAXITT010000410">
    <property type="protein sequence ID" value="CAL1541018.1"/>
    <property type="molecule type" value="Genomic_DNA"/>
</dbReference>
<feature type="non-terminal residue" evidence="7">
    <location>
        <position position="1"/>
    </location>
</feature>
<reference evidence="7 8" key="1">
    <citation type="submission" date="2024-04" db="EMBL/GenBank/DDBJ databases">
        <authorList>
            <consortium name="Genoscope - CEA"/>
            <person name="William W."/>
        </authorList>
    </citation>
    <scope>NUCLEOTIDE SEQUENCE [LARGE SCALE GENOMIC DNA]</scope>
</reference>
<dbReference type="AlphaFoldDB" id="A0AAV2I4N8"/>
<feature type="transmembrane region" description="Helical" evidence="6">
    <location>
        <begin position="29"/>
        <end position="52"/>
    </location>
</feature>
<name>A0AAV2I4N8_LYMST</name>
<evidence type="ECO:0000256" key="6">
    <source>
        <dbReference type="SAM" id="Phobius"/>
    </source>
</evidence>
<organism evidence="7 8">
    <name type="scientific">Lymnaea stagnalis</name>
    <name type="common">Great pond snail</name>
    <name type="synonym">Helix stagnalis</name>
    <dbReference type="NCBI Taxonomy" id="6523"/>
    <lineage>
        <taxon>Eukaryota</taxon>
        <taxon>Metazoa</taxon>
        <taxon>Spiralia</taxon>
        <taxon>Lophotrochozoa</taxon>
        <taxon>Mollusca</taxon>
        <taxon>Gastropoda</taxon>
        <taxon>Heterobranchia</taxon>
        <taxon>Euthyneura</taxon>
        <taxon>Panpulmonata</taxon>
        <taxon>Hygrophila</taxon>
        <taxon>Lymnaeoidea</taxon>
        <taxon>Lymnaeidae</taxon>
        <taxon>Lymnaea</taxon>
    </lineage>
</organism>
<protein>
    <recommendedName>
        <fullName evidence="9">Major facilitator superfamily (MFS) profile domain-containing protein</fullName>
    </recommendedName>
</protein>
<dbReference type="SUPFAM" id="SSF103473">
    <property type="entry name" value="MFS general substrate transporter"/>
    <property type="match status" value="1"/>
</dbReference>
<gene>
    <name evidence="7" type="ORF">GSLYS_00014660001</name>
</gene>
<dbReference type="InterPro" id="IPR036259">
    <property type="entry name" value="MFS_trans_sf"/>
</dbReference>
<comment type="caution">
    <text evidence="7">The sequence shown here is derived from an EMBL/GenBank/DDBJ whole genome shotgun (WGS) entry which is preliminary data.</text>
</comment>
<evidence type="ECO:0008006" key="9">
    <source>
        <dbReference type="Google" id="ProtNLM"/>
    </source>
</evidence>
<dbReference type="InterPro" id="IPR050382">
    <property type="entry name" value="MFS_Na/Anion_cotransporter"/>
</dbReference>
<evidence type="ECO:0000256" key="2">
    <source>
        <dbReference type="ARBA" id="ARBA00022692"/>
    </source>
</evidence>
<feature type="non-terminal residue" evidence="7">
    <location>
        <position position="261"/>
    </location>
</feature>
<sequence length="261" mass="28431">KLRLFSGFLLAGVTNLAISFFDYEFRGVAIGVLVFLMMAQSVGSSIITVIPLDMAPRFAGVITGFNFSFGMLIAISGPLLVAMIVPTNSFEEWRVVWIIMAILFTASAVIFVTLGQASLQPWAEGKKRSDVPNIVAPFVSMGRRFSSFVEAPPLSPVLSPSRLKRFDFSFNARLASMLPALTETREGITITDQLHIQLDLSPQVQTTRPSFADAATQTGSDPSFQASEGHPVGLENKSFNPEMEVFVTEQSARDVTVKDGD</sequence>
<evidence type="ECO:0000313" key="7">
    <source>
        <dbReference type="EMBL" id="CAL1541018.1"/>
    </source>
</evidence>
<evidence type="ECO:0000313" key="8">
    <source>
        <dbReference type="Proteomes" id="UP001497497"/>
    </source>
</evidence>
<evidence type="ECO:0000256" key="4">
    <source>
        <dbReference type="ARBA" id="ARBA00023136"/>
    </source>
</evidence>
<keyword evidence="3 6" id="KW-1133">Transmembrane helix</keyword>
<feature type="compositionally biased region" description="Polar residues" evidence="5">
    <location>
        <begin position="208"/>
        <end position="226"/>
    </location>
</feature>
<feature type="transmembrane region" description="Helical" evidence="6">
    <location>
        <begin position="97"/>
        <end position="119"/>
    </location>
</feature>
<accession>A0AAV2I4N8</accession>
<feature type="region of interest" description="Disordered" evidence="5">
    <location>
        <begin position="208"/>
        <end position="237"/>
    </location>
</feature>
<dbReference type="Proteomes" id="UP001497497">
    <property type="component" value="Unassembled WGS sequence"/>
</dbReference>
<dbReference type="PANTHER" id="PTHR11662">
    <property type="entry name" value="SOLUTE CARRIER FAMILY 17"/>
    <property type="match status" value="1"/>
</dbReference>